<dbReference type="PANTHER" id="PTHR30204:SF90">
    <property type="entry name" value="HTH-TYPE TRANSCRIPTIONAL ACTIVATOR MTA"/>
    <property type="match status" value="1"/>
</dbReference>
<evidence type="ECO:0000313" key="6">
    <source>
        <dbReference type="EMBL" id="QNM05162.1"/>
    </source>
</evidence>
<dbReference type="Proteomes" id="UP000515823">
    <property type="component" value="Chromosome"/>
</dbReference>
<dbReference type="InterPro" id="IPR009061">
    <property type="entry name" value="DNA-bd_dom_put_sf"/>
</dbReference>
<dbReference type="AlphaFoldDB" id="A0A7G9G2Y0"/>
<dbReference type="EMBL" id="CP060634">
    <property type="protein sequence ID" value="QNM05162.1"/>
    <property type="molecule type" value="Genomic_DNA"/>
</dbReference>
<dbReference type="PANTHER" id="PTHR30204">
    <property type="entry name" value="REDOX-CYCLING DRUG-SENSING TRANSCRIPTIONAL ACTIVATOR SOXR"/>
    <property type="match status" value="1"/>
</dbReference>
<dbReference type="SUPFAM" id="SSF46955">
    <property type="entry name" value="Putative DNA-binding domain"/>
    <property type="match status" value="1"/>
</dbReference>
<dbReference type="InterPro" id="IPR036244">
    <property type="entry name" value="TipA-like_antibiotic-bd"/>
</dbReference>
<dbReference type="Pfam" id="PF13411">
    <property type="entry name" value="MerR_1"/>
    <property type="match status" value="1"/>
</dbReference>
<name>A0A7G9G2Y0_9FIRM</name>
<evidence type="ECO:0000256" key="4">
    <source>
        <dbReference type="ARBA" id="ARBA00023163"/>
    </source>
</evidence>
<keyword evidence="1" id="KW-0805">Transcription regulation</keyword>
<dbReference type="SUPFAM" id="SSF89082">
    <property type="entry name" value="Antibiotic binding domain of TipA-like multidrug resistance regulators"/>
    <property type="match status" value="1"/>
</dbReference>
<dbReference type="InterPro" id="IPR012925">
    <property type="entry name" value="TipAS_dom"/>
</dbReference>
<evidence type="ECO:0000259" key="5">
    <source>
        <dbReference type="PROSITE" id="PS50937"/>
    </source>
</evidence>
<dbReference type="KEGG" id="qdo:H9Q78_12045"/>
<dbReference type="GO" id="GO:0003677">
    <property type="term" value="F:DNA binding"/>
    <property type="evidence" value="ECO:0007669"/>
    <property type="project" value="UniProtKB-KW"/>
</dbReference>
<dbReference type="Pfam" id="PF07739">
    <property type="entry name" value="TipAS"/>
    <property type="match status" value="1"/>
</dbReference>
<evidence type="ECO:0000256" key="1">
    <source>
        <dbReference type="ARBA" id="ARBA00023015"/>
    </source>
</evidence>
<dbReference type="InterPro" id="IPR047057">
    <property type="entry name" value="MerR_fam"/>
</dbReference>
<evidence type="ECO:0000256" key="3">
    <source>
        <dbReference type="ARBA" id="ARBA00023159"/>
    </source>
</evidence>
<keyword evidence="2" id="KW-0238">DNA-binding</keyword>
<dbReference type="GO" id="GO:0003700">
    <property type="term" value="F:DNA-binding transcription factor activity"/>
    <property type="evidence" value="ECO:0007669"/>
    <property type="project" value="InterPro"/>
</dbReference>
<accession>A0A7G9G2Y0</accession>
<dbReference type="Gene3D" id="1.10.1660.10">
    <property type="match status" value="1"/>
</dbReference>
<keyword evidence="7" id="KW-1185">Reference proteome</keyword>
<evidence type="ECO:0000256" key="2">
    <source>
        <dbReference type="ARBA" id="ARBA00023125"/>
    </source>
</evidence>
<reference evidence="6 7" key="1">
    <citation type="submission" date="2020-08" db="EMBL/GenBank/DDBJ databases">
        <authorList>
            <person name="Liu C."/>
            <person name="Sun Q."/>
        </authorList>
    </citation>
    <scope>NUCLEOTIDE SEQUENCE [LARGE SCALE GENOMIC DNA]</scope>
    <source>
        <strain evidence="6 7">NSJ-38</strain>
    </source>
</reference>
<evidence type="ECO:0000313" key="7">
    <source>
        <dbReference type="Proteomes" id="UP000515823"/>
    </source>
</evidence>
<organism evidence="6 7">
    <name type="scientific">Qiania dongpingensis</name>
    <dbReference type="NCBI Taxonomy" id="2763669"/>
    <lineage>
        <taxon>Bacteria</taxon>
        <taxon>Bacillati</taxon>
        <taxon>Bacillota</taxon>
        <taxon>Clostridia</taxon>
        <taxon>Lachnospirales</taxon>
        <taxon>Lachnospiraceae</taxon>
        <taxon>Qiania</taxon>
    </lineage>
</organism>
<dbReference type="CDD" id="cd01106">
    <property type="entry name" value="HTH_TipAL-Mta"/>
    <property type="match status" value="1"/>
</dbReference>
<dbReference type="PROSITE" id="PS50937">
    <property type="entry name" value="HTH_MERR_2"/>
    <property type="match status" value="1"/>
</dbReference>
<gene>
    <name evidence="6" type="ORF">H9Q78_12045</name>
</gene>
<dbReference type="SMART" id="SM00422">
    <property type="entry name" value="HTH_MERR"/>
    <property type="match status" value="1"/>
</dbReference>
<feature type="domain" description="HTH merR-type" evidence="5">
    <location>
        <begin position="1"/>
        <end position="70"/>
    </location>
</feature>
<keyword evidence="4" id="KW-0804">Transcription</keyword>
<keyword evidence="3" id="KW-0010">Activator</keyword>
<protein>
    <submittedName>
        <fullName evidence="6">MerR family transcriptional regulator</fullName>
    </submittedName>
</protein>
<dbReference type="RefSeq" id="WP_249301973.1">
    <property type="nucleotide sequence ID" value="NZ_CP060634.1"/>
</dbReference>
<dbReference type="InterPro" id="IPR000551">
    <property type="entry name" value="MerR-type_HTH_dom"/>
</dbReference>
<proteinExistence type="predicted"/>
<sequence length="282" mass="32953">MRTVKEVSELTGISVRTLHYYDEIGLLRPTVYSGAGYRLYDDKALETLQQILFFREFDMPLKEIKAVMENPDFDEERILKSQRKMLELKRERLDRLISGIDDILKGVNRMNFEVFDETEIEEMYQSMVGKMDEQQVQVLTERYGGLENFRKHFLESAGSQQAQENFQKVVEWYGDKESVKESVKNPGSSEIMQAYQNRIDAIYRRLADKKGTDVSAFEVKALIGEYDFVSKQLYQMKDVSKLMKELAESCRTDERMKEALDQQYGEGASEYIGEAILEFYKS</sequence>